<dbReference type="Proteomes" id="UP000006860">
    <property type="component" value="Chromosome"/>
</dbReference>
<dbReference type="eggNOG" id="ENOG5031AQA">
    <property type="taxonomic scope" value="Bacteria"/>
</dbReference>
<sequence>MQNEDSLPPDPNLEAADVCRRAGDEPFIFRGESTGENLLGFWQWSSSNLLDNALRGVLAEYIVGTALNATQGVRVEWDAFDFAIPDGPRIEVKSSAYLQTWKQKAYSTISFDIAPKRTYDYETNAYSSDSLRNADVYVFCLFTHRELASANPLQLDQWEFYCINSSQLNGELGPQKRLSLSRLLTLKPRRALYPELKAAVEQAWWER</sequence>
<evidence type="ECO:0008006" key="3">
    <source>
        <dbReference type="Google" id="ProtNLM"/>
    </source>
</evidence>
<dbReference type="AlphaFoldDB" id="F0SMZ8"/>
<dbReference type="KEGG" id="pbs:Plabr_2401"/>
<accession>F0SMZ8</accession>
<proteinExistence type="predicted"/>
<keyword evidence="2" id="KW-1185">Reference proteome</keyword>
<organism evidence="1 2">
    <name type="scientific">Rubinisphaera brasiliensis (strain ATCC 49424 / DSM 5305 / JCM 21570 / IAM 15109 / NBRC 103401 / IFAM 1448)</name>
    <name type="common">Planctomyces brasiliensis</name>
    <dbReference type="NCBI Taxonomy" id="756272"/>
    <lineage>
        <taxon>Bacteria</taxon>
        <taxon>Pseudomonadati</taxon>
        <taxon>Planctomycetota</taxon>
        <taxon>Planctomycetia</taxon>
        <taxon>Planctomycetales</taxon>
        <taxon>Planctomycetaceae</taxon>
        <taxon>Rubinisphaera</taxon>
    </lineage>
</organism>
<dbReference type="RefSeq" id="WP_013628726.1">
    <property type="nucleotide sequence ID" value="NC_015174.1"/>
</dbReference>
<protein>
    <recommendedName>
        <fullName evidence="3">Restriction endonuclease</fullName>
    </recommendedName>
</protein>
<reference evidence="2" key="1">
    <citation type="submission" date="2011-02" db="EMBL/GenBank/DDBJ databases">
        <title>The complete genome of Planctomyces brasiliensis DSM 5305.</title>
        <authorList>
            <person name="Lucas S."/>
            <person name="Copeland A."/>
            <person name="Lapidus A."/>
            <person name="Bruce D."/>
            <person name="Goodwin L."/>
            <person name="Pitluck S."/>
            <person name="Kyrpides N."/>
            <person name="Mavromatis K."/>
            <person name="Pagani I."/>
            <person name="Ivanova N."/>
            <person name="Ovchinnikova G."/>
            <person name="Lu M."/>
            <person name="Detter J.C."/>
            <person name="Han C."/>
            <person name="Land M."/>
            <person name="Hauser L."/>
            <person name="Markowitz V."/>
            <person name="Cheng J.-F."/>
            <person name="Hugenholtz P."/>
            <person name="Woyke T."/>
            <person name="Wu D."/>
            <person name="Tindall B."/>
            <person name="Pomrenke H.G."/>
            <person name="Brambilla E."/>
            <person name="Klenk H.-P."/>
            <person name="Eisen J.A."/>
        </authorList>
    </citation>
    <scope>NUCLEOTIDE SEQUENCE [LARGE SCALE GENOMIC DNA]</scope>
    <source>
        <strain evidence="2">ATCC 49424 / DSM 5305 / JCM 21570 / NBRC 103401 / IFAM 1448</strain>
    </source>
</reference>
<dbReference type="OrthoDB" id="9803979at2"/>
<name>F0SMZ8_RUBBR</name>
<evidence type="ECO:0000313" key="2">
    <source>
        <dbReference type="Proteomes" id="UP000006860"/>
    </source>
</evidence>
<gene>
    <name evidence="1" type="ordered locus">Plabr_2401</name>
</gene>
<dbReference type="EMBL" id="CP002546">
    <property type="protein sequence ID" value="ADY60002.1"/>
    <property type="molecule type" value="Genomic_DNA"/>
</dbReference>
<evidence type="ECO:0000313" key="1">
    <source>
        <dbReference type="EMBL" id="ADY60002.1"/>
    </source>
</evidence>
<dbReference type="STRING" id="756272.Plabr_2401"/>
<dbReference type="HOGENOM" id="CLU_105076_0_0_0"/>